<keyword evidence="2" id="KW-1185">Reference proteome</keyword>
<reference evidence="2" key="1">
    <citation type="journal article" date="2019" name="Int. J. Syst. Evol. Microbiol.">
        <title>The Global Catalogue of Microorganisms (GCM) 10K type strain sequencing project: providing services to taxonomists for standard genome sequencing and annotation.</title>
        <authorList>
            <consortium name="The Broad Institute Genomics Platform"/>
            <consortium name="The Broad Institute Genome Sequencing Center for Infectious Disease"/>
            <person name="Wu L."/>
            <person name="Ma J."/>
        </authorList>
    </citation>
    <scope>NUCLEOTIDE SEQUENCE [LARGE SCALE GENOMIC DNA]</scope>
    <source>
        <strain evidence="2">KCTC 42585</strain>
    </source>
</reference>
<organism evidence="1 2">
    <name type="scientific">Salinimicrobium flavum</name>
    <dbReference type="NCBI Taxonomy" id="1737065"/>
    <lineage>
        <taxon>Bacteria</taxon>
        <taxon>Pseudomonadati</taxon>
        <taxon>Bacteroidota</taxon>
        <taxon>Flavobacteriia</taxon>
        <taxon>Flavobacteriales</taxon>
        <taxon>Flavobacteriaceae</taxon>
        <taxon>Salinimicrobium</taxon>
    </lineage>
</organism>
<accession>A0ABW5J1T2</accession>
<dbReference type="InterPro" id="IPR050952">
    <property type="entry name" value="TRIM-NHL_E3_ligases"/>
</dbReference>
<gene>
    <name evidence="1" type="ORF">ACFSTG_14545</name>
</gene>
<dbReference type="PANTHER" id="PTHR24104:SF25">
    <property type="entry name" value="PROTEIN LIN-41"/>
    <property type="match status" value="1"/>
</dbReference>
<dbReference type="EMBL" id="JBHULT010000013">
    <property type="protein sequence ID" value="MFD2519124.1"/>
    <property type="molecule type" value="Genomic_DNA"/>
</dbReference>
<dbReference type="SUPFAM" id="SSF63829">
    <property type="entry name" value="Calcium-dependent phosphotriesterase"/>
    <property type="match status" value="1"/>
</dbReference>
<dbReference type="CDD" id="cd05819">
    <property type="entry name" value="NHL"/>
    <property type="match status" value="1"/>
</dbReference>
<name>A0ABW5J1T2_9FLAO</name>
<dbReference type="PANTHER" id="PTHR24104">
    <property type="entry name" value="E3 UBIQUITIN-PROTEIN LIGASE NHLRC1-RELATED"/>
    <property type="match status" value="1"/>
</dbReference>
<comment type="caution">
    <text evidence="1">The sequence shown here is derived from an EMBL/GenBank/DDBJ whole genome shotgun (WGS) entry which is preliminary data.</text>
</comment>
<evidence type="ECO:0000313" key="2">
    <source>
        <dbReference type="Proteomes" id="UP001597468"/>
    </source>
</evidence>
<sequence>MRGFPNIHLQHLLAVLSRHFLGCGGRKGVFLLFLLLFSIVSFGQDGVNITSTESPGPTSSNPIPIDIRFEEAVNSIDDSALEIINGSLGNLQRVDPTFKFNGPKGDLTNFRIDKTLNEILDDIGGILGLGNLGPYLEEQLSEAVISIDFNGNDNLFYLTYGNGLYEFGNPVPVISADKFETPLDFVINRANGNIYVADHGKKQILVFNNSFELINEIGAGTDAESNDPRGTSGLALDSDGNIYNADNYTGNKTGNFDAIKIYSPDGNWIHTIDNFKGDPIRDPLRIAVDINGNIFLSDAGGNNGRVLIYDKNYNPVTIINQEVQGSPGSLMTDAYGYLYVADFADDFDLNALFNDPLDLLDSFAGIDSGNFDIKVYDPQDNYSLAGSFSSENLDLPIDLAINDCGRIYVNNMDLVIRSLDIGKIGNYPIPNDVDVEFHFSLKEFKRQDNFTANIIPEEEGLVEVKINKPLFLCDPQPNGEFSIEYQKEQKNTAPEAEPDDFYTTQENVTLSVSKTDGVLANDKD</sequence>
<dbReference type="Gene3D" id="2.120.10.30">
    <property type="entry name" value="TolB, C-terminal domain"/>
    <property type="match status" value="2"/>
</dbReference>
<dbReference type="InterPro" id="IPR011042">
    <property type="entry name" value="6-blade_b-propeller_TolB-like"/>
</dbReference>
<evidence type="ECO:0000313" key="1">
    <source>
        <dbReference type="EMBL" id="MFD2519124.1"/>
    </source>
</evidence>
<dbReference type="Proteomes" id="UP001597468">
    <property type="component" value="Unassembled WGS sequence"/>
</dbReference>
<protein>
    <submittedName>
        <fullName evidence="1">NHL repeat-containing protein</fullName>
    </submittedName>
</protein>
<feature type="non-terminal residue" evidence="1">
    <location>
        <position position="524"/>
    </location>
</feature>
<dbReference type="RefSeq" id="WP_380754761.1">
    <property type="nucleotide sequence ID" value="NZ_JBHULT010000013.1"/>
</dbReference>
<proteinExistence type="predicted"/>